<evidence type="ECO:0000256" key="1">
    <source>
        <dbReference type="ARBA" id="ARBA00022676"/>
    </source>
</evidence>
<comment type="caution">
    <text evidence="3">The sequence shown here is derived from an EMBL/GenBank/DDBJ whole genome shotgun (WGS) entry which is preliminary data.</text>
</comment>
<evidence type="ECO:0008006" key="5">
    <source>
        <dbReference type="Google" id="ProtNLM"/>
    </source>
</evidence>
<dbReference type="RefSeq" id="WP_324689469.1">
    <property type="nucleotide sequence ID" value="NZ_BAABCR010000015.1"/>
</dbReference>
<dbReference type="Pfam" id="PF03808">
    <property type="entry name" value="Glyco_tran_WecG"/>
    <property type="match status" value="1"/>
</dbReference>
<organism evidence="3 4">
    <name type="scientific">Flavobacterium cheonhonense</name>
    <dbReference type="NCBI Taxonomy" id="706185"/>
    <lineage>
        <taxon>Bacteria</taxon>
        <taxon>Pseudomonadati</taxon>
        <taxon>Bacteroidota</taxon>
        <taxon>Flavobacteriia</taxon>
        <taxon>Flavobacteriales</taxon>
        <taxon>Flavobacteriaceae</taxon>
        <taxon>Flavobacterium</taxon>
    </lineage>
</organism>
<keyword evidence="2" id="KW-0808">Transferase</keyword>
<keyword evidence="4" id="KW-1185">Reference proteome</keyword>
<proteinExistence type="predicted"/>
<dbReference type="PANTHER" id="PTHR34136">
    <property type="match status" value="1"/>
</dbReference>
<evidence type="ECO:0000313" key="3">
    <source>
        <dbReference type="EMBL" id="GAA4033978.1"/>
    </source>
</evidence>
<name>A0ABP7U0G9_9FLAO</name>
<keyword evidence="1" id="KW-0328">Glycosyltransferase</keyword>
<dbReference type="PANTHER" id="PTHR34136:SF1">
    <property type="entry name" value="UDP-N-ACETYL-D-MANNOSAMINURONIC ACID TRANSFERASE"/>
    <property type="match status" value="1"/>
</dbReference>
<dbReference type="EMBL" id="BAABCR010000015">
    <property type="protein sequence ID" value="GAA4033978.1"/>
    <property type="molecule type" value="Genomic_DNA"/>
</dbReference>
<dbReference type="InterPro" id="IPR004629">
    <property type="entry name" value="WecG_TagA_CpsF"/>
</dbReference>
<accession>A0ABP7U0G9</accession>
<evidence type="ECO:0000256" key="2">
    <source>
        <dbReference type="ARBA" id="ARBA00022679"/>
    </source>
</evidence>
<evidence type="ECO:0000313" key="4">
    <source>
        <dbReference type="Proteomes" id="UP001500968"/>
    </source>
</evidence>
<reference evidence="4" key="1">
    <citation type="journal article" date="2019" name="Int. J. Syst. Evol. Microbiol.">
        <title>The Global Catalogue of Microorganisms (GCM) 10K type strain sequencing project: providing services to taxonomists for standard genome sequencing and annotation.</title>
        <authorList>
            <consortium name="The Broad Institute Genomics Platform"/>
            <consortium name="The Broad Institute Genome Sequencing Center for Infectious Disease"/>
            <person name="Wu L."/>
            <person name="Ma J."/>
        </authorList>
    </citation>
    <scope>NUCLEOTIDE SEQUENCE [LARGE SCALE GENOMIC DNA]</scope>
    <source>
        <strain evidence="4">JCM 17064</strain>
    </source>
</reference>
<protein>
    <recommendedName>
        <fullName evidence="5">Glycosyltransferase</fullName>
    </recommendedName>
</protein>
<sequence>MTIKILGIDFFKGKVNQVFEQLKNHGGLLTVPAAPALVTIAQDQDYYDALLQSDLVIPDSGYMVLIWNMISKHRINKISGLEFINYFIDHIDAFKQDKFFLVNPSELDSQINRTFLSEKGLNINENDVYTAPFYKGNVNDTVLLEQIEQQKPKWVFINIGGGTQEKLGLFLKNNLSYKPAILCTGAALAFKTGRQVNMPTWVDYIYMGWLSRCISNPKVFVPRYLSGFKLFGMILVNKSNKVAPIENNS</sequence>
<dbReference type="Proteomes" id="UP001500968">
    <property type="component" value="Unassembled WGS sequence"/>
</dbReference>
<gene>
    <name evidence="3" type="ORF">GCM10022386_18290</name>
</gene>